<accession>A0A0J9S9R9</accession>
<dbReference type="Pfam" id="PF05795">
    <property type="entry name" value="Plasmodium_Vir"/>
    <property type="match status" value="1"/>
</dbReference>
<keyword evidence="2" id="KW-1133">Transmembrane helix</keyword>
<dbReference type="AlphaFoldDB" id="A0A0J9S9R9"/>
<organism evidence="3 4">
    <name type="scientific">Plasmodium vivax India VII</name>
    <dbReference type="NCBI Taxonomy" id="1077284"/>
    <lineage>
        <taxon>Eukaryota</taxon>
        <taxon>Sar</taxon>
        <taxon>Alveolata</taxon>
        <taxon>Apicomplexa</taxon>
        <taxon>Aconoidasida</taxon>
        <taxon>Haemosporida</taxon>
        <taxon>Plasmodiidae</taxon>
        <taxon>Plasmodium</taxon>
        <taxon>Plasmodium (Plasmodium)</taxon>
    </lineage>
</organism>
<feature type="transmembrane region" description="Helical" evidence="2">
    <location>
        <begin position="311"/>
        <end position="334"/>
    </location>
</feature>
<evidence type="ECO:0000313" key="4">
    <source>
        <dbReference type="Proteomes" id="UP000053562"/>
    </source>
</evidence>
<name>A0A0J9S9R9_PLAVI</name>
<reference evidence="3 4" key="1">
    <citation type="submission" date="2011-08" db="EMBL/GenBank/DDBJ databases">
        <title>The Genome Sequence of Plasmodium vivax India VII.</title>
        <authorList>
            <consortium name="The Broad Institute Genome Sequencing Platform"/>
            <consortium name="The Broad Institute Genome Sequencing Center for Infectious Disease"/>
            <person name="Neafsey D."/>
            <person name="Carlton J."/>
            <person name="Barnwell J."/>
            <person name="Collins W."/>
            <person name="Escalante A."/>
            <person name="Mullikin J."/>
            <person name="Saul A."/>
            <person name="Guigo R."/>
            <person name="Camara F."/>
            <person name="Young S.K."/>
            <person name="Zeng Q."/>
            <person name="Gargeya S."/>
            <person name="Fitzgerald M."/>
            <person name="Haas B."/>
            <person name="Abouelleil A."/>
            <person name="Alvarado L."/>
            <person name="Arachchi H.M."/>
            <person name="Berlin A."/>
            <person name="Brown A."/>
            <person name="Chapman S.B."/>
            <person name="Chen Z."/>
            <person name="Dunbar C."/>
            <person name="Freedman E."/>
            <person name="Gearin G."/>
            <person name="Gellesch M."/>
            <person name="Goldberg J."/>
            <person name="Griggs A."/>
            <person name="Gujja S."/>
            <person name="Heiman D."/>
            <person name="Howarth C."/>
            <person name="Larson L."/>
            <person name="Lui A."/>
            <person name="MacDonald P.J.P."/>
            <person name="Montmayeur A."/>
            <person name="Murphy C."/>
            <person name="Neiman D."/>
            <person name="Pearson M."/>
            <person name="Priest M."/>
            <person name="Roberts A."/>
            <person name="Saif S."/>
            <person name="Shea T."/>
            <person name="Shenoy N."/>
            <person name="Sisk P."/>
            <person name="Stolte C."/>
            <person name="Sykes S."/>
            <person name="Wortman J."/>
            <person name="Nusbaum C."/>
            <person name="Birren B."/>
        </authorList>
    </citation>
    <scope>NUCLEOTIDE SEQUENCE [LARGE SCALE GENOMIC DNA]</scope>
    <source>
        <strain evidence="3 4">India VII</strain>
    </source>
</reference>
<keyword evidence="2" id="KW-0472">Membrane</keyword>
<dbReference type="OrthoDB" id="381307at2759"/>
<evidence type="ECO:0000256" key="1">
    <source>
        <dbReference type="SAM" id="MobiDB-lite"/>
    </source>
</evidence>
<evidence type="ECO:0000313" key="3">
    <source>
        <dbReference type="EMBL" id="KMZ79441.1"/>
    </source>
</evidence>
<proteinExistence type="predicted"/>
<feature type="compositionally biased region" description="Acidic residues" evidence="1">
    <location>
        <begin position="362"/>
        <end position="375"/>
    </location>
</feature>
<sequence length="440" mass="51234">MEKDPKYKDLPSQIYYDKLNEDIIEEEDDEHEENEESQENVYWEAIEGSYEQTPWVRDVFFKLERNLTEINESRGEDSLSKKHCYDLNYWLYEQVYENLNNNENDENFFKIIDGLQNAWTNINNDKFPNADNICHPDKTLVDMKYLKDVKHLFDFIEDFSTIKTAAIKDTNNACQKYIDYLKLKVPLYYEWNDVCTMEEENICTKYIDDYPKYNPKNVLENLSVVSLALASIFNDCYQNIINLFTEAEKIEPRTVLKHRDITGPSESNVVKIGGRALAEAISDTSQSGNMLIGINALATSLFSVVKRFNSYVFSLVAPVGLSLLGLLLFLYVLYKFTPIGKSISRTHKRVKNKFVRNKRDDFDDDEDDDDDDSDNSSDLKSSSSMESLLNNYNNVKKGDDKWFLDRDMVYNLSFENEEAHFVNGEFVGEFSAWLKGSNVR</sequence>
<protein>
    <submittedName>
        <fullName evidence="3">Variable surface protein Vir14</fullName>
    </submittedName>
</protein>
<gene>
    <name evidence="3" type="ORF">PVIIG_04117</name>
</gene>
<dbReference type="Proteomes" id="UP000053562">
    <property type="component" value="Unassembled WGS sequence"/>
</dbReference>
<evidence type="ECO:0000256" key="2">
    <source>
        <dbReference type="SAM" id="Phobius"/>
    </source>
</evidence>
<keyword evidence="2" id="KW-0812">Transmembrane</keyword>
<feature type="region of interest" description="Disordered" evidence="1">
    <location>
        <begin position="361"/>
        <end position="384"/>
    </location>
</feature>
<dbReference type="EMBL" id="KQ234337">
    <property type="protein sequence ID" value="KMZ79441.1"/>
    <property type="molecule type" value="Genomic_DNA"/>
</dbReference>
<dbReference type="InterPro" id="IPR008780">
    <property type="entry name" value="Plasmodium_Vir"/>
</dbReference>